<reference evidence="1" key="1">
    <citation type="journal article" date="2023" name="Mol. Phylogenet. Evol.">
        <title>Genome-scale phylogeny and comparative genomics of the fungal order Sordariales.</title>
        <authorList>
            <person name="Hensen N."/>
            <person name="Bonometti L."/>
            <person name="Westerberg I."/>
            <person name="Brannstrom I.O."/>
            <person name="Guillou S."/>
            <person name="Cros-Aarteil S."/>
            <person name="Calhoun S."/>
            <person name="Haridas S."/>
            <person name="Kuo A."/>
            <person name="Mondo S."/>
            <person name="Pangilinan J."/>
            <person name="Riley R."/>
            <person name="LaButti K."/>
            <person name="Andreopoulos B."/>
            <person name="Lipzen A."/>
            <person name="Chen C."/>
            <person name="Yan M."/>
            <person name="Daum C."/>
            <person name="Ng V."/>
            <person name="Clum A."/>
            <person name="Steindorff A."/>
            <person name="Ohm R.A."/>
            <person name="Martin F."/>
            <person name="Silar P."/>
            <person name="Natvig D.O."/>
            <person name="Lalanne C."/>
            <person name="Gautier V."/>
            <person name="Ament-Velasquez S.L."/>
            <person name="Kruys A."/>
            <person name="Hutchinson M.I."/>
            <person name="Powell A.J."/>
            <person name="Barry K."/>
            <person name="Miller A.N."/>
            <person name="Grigoriev I.V."/>
            <person name="Debuchy R."/>
            <person name="Gladieux P."/>
            <person name="Hiltunen Thoren M."/>
            <person name="Johannesson H."/>
        </authorList>
    </citation>
    <scope>NUCLEOTIDE SEQUENCE</scope>
    <source>
        <strain evidence="1">CBS 168.71</strain>
    </source>
</reference>
<sequence length="157" mass="17635">MTATRFRYYLRFTGSRPSATAEQPTPRRWCNQTHASSFTTDLASMKTQWTEAARPLQLLIGKLSTLRAALAQIKDWVDFNASTSPNGEEMQGNLGVAIEGCQVIIEALDRETTSLLGDSLVSRLKQFFFDSVIREYENRLASQITALQLLLTAAYCY</sequence>
<accession>A0AAE0HC99</accession>
<dbReference type="Proteomes" id="UP001278766">
    <property type="component" value="Unassembled WGS sequence"/>
</dbReference>
<comment type="caution">
    <text evidence="1">The sequence shown here is derived from an EMBL/GenBank/DDBJ whole genome shotgun (WGS) entry which is preliminary data.</text>
</comment>
<name>A0AAE0HC99_9PEZI</name>
<proteinExistence type="predicted"/>
<dbReference type="AlphaFoldDB" id="A0AAE0HC99"/>
<gene>
    <name evidence="1" type="ORF">B0H64DRAFT_174561</name>
</gene>
<keyword evidence="2" id="KW-1185">Reference proteome</keyword>
<organism evidence="1 2">
    <name type="scientific">Chaetomium fimeti</name>
    <dbReference type="NCBI Taxonomy" id="1854472"/>
    <lineage>
        <taxon>Eukaryota</taxon>
        <taxon>Fungi</taxon>
        <taxon>Dikarya</taxon>
        <taxon>Ascomycota</taxon>
        <taxon>Pezizomycotina</taxon>
        <taxon>Sordariomycetes</taxon>
        <taxon>Sordariomycetidae</taxon>
        <taxon>Sordariales</taxon>
        <taxon>Chaetomiaceae</taxon>
        <taxon>Chaetomium</taxon>
    </lineage>
</organism>
<evidence type="ECO:0000313" key="2">
    <source>
        <dbReference type="Proteomes" id="UP001278766"/>
    </source>
</evidence>
<dbReference type="EMBL" id="JAUEPN010000005">
    <property type="protein sequence ID" value="KAK3293875.1"/>
    <property type="molecule type" value="Genomic_DNA"/>
</dbReference>
<reference evidence="1" key="2">
    <citation type="submission" date="2023-06" db="EMBL/GenBank/DDBJ databases">
        <authorList>
            <consortium name="Lawrence Berkeley National Laboratory"/>
            <person name="Haridas S."/>
            <person name="Hensen N."/>
            <person name="Bonometti L."/>
            <person name="Westerberg I."/>
            <person name="Brannstrom I.O."/>
            <person name="Guillou S."/>
            <person name="Cros-Aarteil S."/>
            <person name="Calhoun S."/>
            <person name="Kuo A."/>
            <person name="Mondo S."/>
            <person name="Pangilinan J."/>
            <person name="Riley R."/>
            <person name="Labutti K."/>
            <person name="Andreopoulos B."/>
            <person name="Lipzen A."/>
            <person name="Chen C."/>
            <person name="Yanf M."/>
            <person name="Daum C."/>
            <person name="Ng V."/>
            <person name="Clum A."/>
            <person name="Steindorff A."/>
            <person name="Ohm R."/>
            <person name="Martin F."/>
            <person name="Silar P."/>
            <person name="Natvig D."/>
            <person name="Lalanne C."/>
            <person name="Gautier V."/>
            <person name="Ament-Velasquez S.L."/>
            <person name="Kruys A."/>
            <person name="Hutchinson M.I."/>
            <person name="Powell A.J."/>
            <person name="Barry K."/>
            <person name="Miller A.N."/>
            <person name="Grigoriev I.V."/>
            <person name="Debuchy R."/>
            <person name="Gladieux P."/>
            <person name="Thoren M.H."/>
            <person name="Johannesson H."/>
        </authorList>
    </citation>
    <scope>NUCLEOTIDE SEQUENCE</scope>
    <source>
        <strain evidence="1">CBS 168.71</strain>
    </source>
</reference>
<evidence type="ECO:0000313" key="1">
    <source>
        <dbReference type="EMBL" id="KAK3293875.1"/>
    </source>
</evidence>
<dbReference type="GeneID" id="87835769"/>
<protein>
    <submittedName>
        <fullName evidence="1">Uncharacterized protein</fullName>
    </submittedName>
</protein>
<dbReference type="RefSeq" id="XP_062657389.1">
    <property type="nucleotide sequence ID" value="XM_062798821.1"/>
</dbReference>